<feature type="region of interest" description="Disordered" evidence="1">
    <location>
        <begin position="120"/>
        <end position="141"/>
    </location>
</feature>
<keyword evidence="3" id="KW-1185">Reference proteome</keyword>
<organism evidence="2 3">
    <name type="scientific">Lolium multiflorum</name>
    <name type="common">Italian ryegrass</name>
    <name type="synonym">Lolium perenne subsp. multiflorum</name>
    <dbReference type="NCBI Taxonomy" id="4521"/>
    <lineage>
        <taxon>Eukaryota</taxon>
        <taxon>Viridiplantae</taxon>
        <taxon>Streptophyta</taxon>
        <taxon>Embryophyta</taxon>
        <taxon>Tracheophyta</taxon>
        <taxon>Spermatophyta</taxon>
        <taxon>Magnoliopsida</taxon>
        <taxon>Liliopsida</taxon>
        <taxon>Poales</taxon>
        <taxon>Poaceae</taxon>
        <taxon>BOP clade</taxon>
        <taxon>Pooideae</taxon>
        <taxon>Poodae</taxon>
        <taxon>Poeae</taxon>
        <taxon>Poeae Chloroplast Group 2 (Poeae type)</taxon>
        <taxon>Loliodinae</taxon>
        <taxon>Loliinae</taxon>
        <taxon>Lolium</taxon>
    </lineage>
</organism>
<dbReference type="EMBL" id="JAUUTY010000002">
    <property type="protein sequence ID" value="KAK1682360.1"/>
    <property type="molecule type" value="Genomic_DNA"/>
</dbReference>
<sequence length="296" mass="32658">MSVSPPPPSPPPKADVSPPFIPPQAVNDAHNVFGDSSTTEFLSALNNSSVDMADGIPPFDEEIVDEEYDEEIGDEEVDEDVVEIEPGVAQQAKPRSSNYNEIEDVTLIRAWGKVGLDAVTGTGQTGKRSLQGKPEGTKKAKEMMKIESEASSFREKRDQMMKSRETLTLKTLETKLLITEKKKQVKLAKVEAPREEAKRKDKFDERMLALKETKAMKEFLAEEKEIMLMPTKDMNEDQLAWWKVTRADIMTRKRLLCQGRGASGGGASTPVSGVVVLAMASSTTLRVPMLDADDDA</sequence>
<accession>A0AAD8TGT5</accession>
<reference evidence="2" key="1">
    <citation type="submission" date="2023-07" db="EMBL/GenBank/DDBJ databases">
        <title>A chromosome-level genome assembly of Lolium multiflorum.</title>
        <authorList>
            <person name="Chen Y."/>
            <person name="Copetti D."/>
            <person name="Kolliker R."/>
            <person name="Studer B."/>
        </authorList>
    </citation>
    <scope>NUCLEOTIDE SEQUENCE</scope>
    <source>
        <strain evidence="2">02402/16</strain>
        <tissue evidence="2">Leaf</tissue>
    </source>
</reference>
<evidence type="ECO:0000313" key="2">
    <source>
        <dbReference type="EMBL" id="KAK1682360.1"/>
    </source>
</evidence>
<evidence type="ECO:0000313" key="3">
    <source>
        <dbReference type="Proteomes" id="UP001231189"/>
    </source>
</evidence>
<dbReference type="Proteomes" id="UP001231189">
    <property type="component" value="Unassembled WGS sequence"/>
</dbReference>
<gene>
    <name evidence="2" type="ORF">QYE76_043208</name>
</gene>
<feature type="compositionally biased region" description="Pro residues" evidence="1">
    <location>
        <begin position="1"/>
        <end position="13"/>
    </location>
</feature>
<evidence type="ECO:0000256" key="1">
    <source>
        <dbReference type="SAM" id="MobiDB-lite"/>
    </source>
</evidence>
<dbReference type="AlphaFoldDB" id="A0AAD8TGT5"/>
<proteinExistence type="predicted"/>
<name>A0AAD8TGT5_LOLMU</name>
<protein>
    <submittedName>
        <fullName evidence="2">Uncharacterized protein</fullName>
    </submittedName>
</protein>
<feature type="region of interest" description="Disordered" evidence="1">
    <location>
        <begin position="1"/>
        <end position="32"/>
    </location>
</feature>
<comment type="caution">
    <text evidence="2">The sequence shown here is derived from an EMBL/GenBank/DDBJ whole genome shotgun (WGS) entry which is preliminary data.</text>
</comment>